<keyword evidence="9" id="KW-1185">Reference proteome</keyword>
<name>A0A833JDA2_9BACT</name>
<feature type="domain" description="Argininosuccinate lyase C-terminal" evidence="7">
    <location>
        <begin position="371"/>
        <end position="422"/>
    </location>
</feature>
<comment type="similarity">
    <text evidence="5">Belongs to the lyase 1 family. Argininosuccinate lyase subfamily.</text>
</comment>
<dbReference type="PRINTS" id="PR00149">
    <property type="entry name" value="FUMRATELYASE"/>
</dbReference>
<dbReference type="Gene3D" id="1.10.40.30">
    <property type="entry name" value="Fumarase/aspartase (C-terminal domain)"/>
    <property type="match status" value="1"/>
</dbReference>
<evidence type="ECO:0000256" key="5">
    <source>
        <dbReference type="HAMAP-Rule" id="MF_00006"/>
    </source>
</evidence>
<proteinExistence type="inferred from homology"/>
<dbReference type="RefSeq" id="WP_152211931.1">
    <property type="nucleotide sequence ID" value="NZ_WFLN01000005.1"/>
</dbReference>
<dbReference type="Proteomes" id="UP000442694">
    <property type="component" value="Unassembled WGS sequence"/>
</dbReference>
<dbReference type="GO" id="GO:0004056">
    <property type="term" value="F:argininosuccinate lyase activity"/>
    <property type="evidence" value="ECO:0007669"/>
    <property type="project" value="UniProtKB-UniRule"/>
</dbReference>
<dbReference type="InterPro" id="IPR024083">
    <property type="entry name" value="Fumarase/histidase_N"/>
</dbReference>
<comment type="pathway">
    <text evidence="2 5">Amino-acid biosynthesis; L-arginine biosynthesis; L-arginine from L-ornithine and carbamoyl phosphate: step 3/3.</text>
</comment>
<keyword evidence="5 8" id="KW-0456">Lyase</keyword>
<dbReference type="EC" id="4.3.2.1" evidence="3 5"/>
<dbReference type="InterPro" id="IPR009049">
    <property type="entry name" value="Argininosuccinate_lyase"/>
</dbReference>
<dbReference type="PRINTS" id="PR00145">
    <property type="entry name" value="ARGSUCLYASE"/>
</dbReference>
<dbReference type="PROSITE" id="PS00163">
    <property type="entry name" value="FUMARATE_LYASES"/>
    <property type="match status" value="1"/>
</dbReference>
<evidence type="ECO:0000256" key="1">
    <source>
        <dbReference type="ARBA" id="ARBA00000985"/>
    </source>
</evidence>
<keyword evidence="5" id="KW-0963">Cytoplasm</keyword>
<evidence type="ECO:0000259" key="6">
    <source>
        <dbReference type="Pfam" id="PF00206"/>
    </source>
</evidence>
<gene>
    <name evidence="5 8" type="primary">argH</name>
    <name evidence="8" type="ORF">GCL57_03705</name>
</gene>
<dbReference type="Gene3D" id="1.20.200.10">
    <property type="entry name" value="Fumarase/aspartase (Central domain)"/>
    <property type="match status" value="1"/>
</dbReference>
<feature type="domain" description="Fumarate lyase N-terminal" evidence="6">
    <location>
        <begin position="11"/>
        <end position="305"/>
    </location>
</feature>
<evidence type="ECO:0000313" key="9">
    <source>
        <dbReference type="Proteomes" id="UP000442694"/>
    </source>
</evidence>
<dbReference type="Gene3D" id="1.10.275.10">
    <property type="entry name" value="Fumarase/aspartase (N-terminal domain)"/>
    <property type="match status" value="1"/>
</dbReference>
<dbReference type="InterPro" id="IPR008948">
    <property type="entry name" value="L-Aspartase-like"/>
</dbReference>
<dbReference type="HAMAP" id="MF_00006">
    <property type="entry name" value="Arg_succ_lyase"/>
    <property type="match status" value="1"/>
</dbReference>
<dbReference type="AlphaFoldDB" id="A0A833JDA2"/>
<dbReference type="InterPro" id="IPR020557">
    <property type="entry name" value="Fumarate_lyase_CS"/>
</dbReference>
<dbReference type="UniPathway" id="UPA00068">
    <property type="reaction ID" value="UER00114"/>
</dbReference>
<comment type="catalytic activity">
    <reaction evidence="1 5">
        <text>2-(N(omega)-L-arginino)succinate = fumarate + L-arginine</text>
        <dbReference type="Rhea" id="RHEA:24020"/>
        <dbReference type="ChEBI" id="CHEBI:29806"/>
        <dbReference type="ChEBI" id="CHEBI:32682"/>
        <dbReference type="ChEBI" id="CHEBI:57472"/>
        <dbReference type="EC" id="4.3.2.1"/>
    </reaction>
</comment>
<dbReference type="InterPro" id="IPR022761">
    <property type="entry name" value="Fumarate_lyase_N"/>
</dbReference>
<dbReference type="EMBL" id="WFLN01000005">
    <property type="protein sequence ID" value="KAB8031755.1"/>
    <property type="molecule type" value="Genomic_DNA"/>
</dbReference>
<keyword evidence="4 5" id="KW-0055">Arginine biosynthesis</keyword>
<accession>A0A833JDA2</accession>
<comment type="subcellular location">
    <subcellularLocation>
        <location evidence="5">Cytoplasm</location>
    </subcellularLocation>
</comment>
<evidence type="ECO:0000259" key="7">
    <source>
        <dbReference type="Pfam" id="PF14698"/>
    </source>
</evidence>
<dbReference type="GO" id="GO:0042450">
    <property type="term" value="P:L-arginine biosynthetic process via ornithine"/>
    <property type="evidence" value="ECO:0007669"/>
    <property type="project" value="UniProtKB-UniRule"/>
</dbReference>
<dbReference type="InterPro" id="IPR029419">
    <property type="entry name" value="Arg_succ_lyase_C"/>
</dbReference>
<dbReference type="CDD" id="cd01359">
    <property type="entry name" value="Argininosuccinate_lyase"/>
    <property type="match status" value="1"/>
</dbReference>
<dbReference type="Pfam" id="PF14698">
    <property type="entry name" value="ASL_C2"/>
    <property type="match status" value="1"/>
</dbReference>
<sequence length="429" mass="48717">MKTNSSPVWGGRFKKPLAQKTVKFNESISFDKKLAQFDILGSQAHAEMLAKQGIISEFESHAIINGLKKISKKINSNKIEFSEEAEDIHMNIELFLIKEIGDTAKKLHTGRSRNDQVALDLRLYVKHEIQNIQNLLNNLNISIEHIAYFHKETILPGYTHLQKAQPITLEKYLKAYQSMFLRDTTRLNDCLVRMDYSPLGAGALAGTSLPIDREFTAKKLGFNGVIENSIDAVSDRDFIIEFISAASIIITHLSRFSEDMIIWATEEFNFIKLDDAYATGSSLMPNKKNPDIPELIRGKTGRIFGNLMGILTVMKALPLGYNKDLQEDKEGLFDTVETIKNCLDIFNDFLNSITFQTDNMKISATNSYIWSTHLLEQLVKQGIAFRIAHEIIGNLVIYCLDNNKYFSQLTKEECDKISPHIFSSIKLIH</sequence>
<dbReference type="SUPFAM" id="SSF48557">
    <property type="entry name" value="L-aspartase-like"/>
    <property type="match status" value="1"/>
</dbReference>
<evidence type="ECO:0000256" key="3">
    <source>
        <dbReference type="ARBA" id="ARBA00012338"/>
    </source>
</evidence>
<dbReference type="InterPro" id="IPR000362">
    <property type="entry name" value="Fumarate_lyase_fam"/>
</dbReference>
<keyword evidence="5" id="KW-0028">Amino-acid biosynthesis</keyword>
<evidence type="ECO:0000256" key="2">
    <source>
        <dbReference type="ARBA" id="ARBA00004941"/>
    </source>
</evidence>
<dbReference type="PANTHER" id="PTHR43814:SF1">
    <property type="entry name" value="ARGININOSUCCINATE LYASE"/>
    <property type="match status" value="1"/>
</dbReference>
<dbReference type="Pfam" id="PF00206">
    <property type="entry name" value="Lyase_1"/>
    <property type="match status" value="1"/>
</dbReference>
<protein>
    <recommendedName>
        <fullName evidence="3 5">Argininosuccinate lyase</fullName>
        <shortName evidence="5">ASAL</shortName>
        <ecNumber evidence="3 5">4.3.2.1</ecNumber>
    </recommendedName>
    <alternativeName>
        <fullName evidence="5">Arginosuccinase</fullName>
    </alternativeName>
</protein>
<reference evidence="8 9" key="1">
    <citation type="submission" date="2019-10" db="EMBL/GenBank/DDBJ databases">
        <title>New genus of Silvanigrellaceae.</title>
        <authorList>
            <person name="Pitt A."/>
            <person name="Hahn M.W."/>
        </authorList>
    </citation>
    <scope>NUCLEOTIDE SEQUENCE [LARGE SCALE GENOMIC DNA]</scope>
    <source>
        <strain evidence="8 9">33A1-SZDP</strain>
    </source>
</reference>
<dbReference type="GO" id="GO:0005829">
    <property type="term" value="C:cytosol"/>
    <property type="evidence" value="ECO:0007669"/>
    <property type="project" value="TreeGrafter"/>
</dbReference>
<organism evidence="8 9">
    <name type="scientific">Fluviispira multicolorata</name>
    <dbReference type="NCBI Taxonomy" id="2654512"/>
    <lineage>
        <taxon>Bacteria</taxon>
        <taxon>Pseudomonadati</taxon>
        <taxon>Bdellovibrionota</taxon>
        <taxon>Oligoflexia</taxon>
        <taxon>Silvanigrellales</taxon>
        <taxon>Silvanigrellaceae</taxon>
        <taxon>Fluviispira</taxon>
    </lineage>
</organism>
<evidence type="ECO:0000256" key="4">
    <source>
        <dbReference type="ARBA" id="ARBA00022571"/>
    </source>
</evidence>
<dbReference type="PANTHER" id="PTHR43814">
    <property type="entry name" value="ARGININOSUCCINATE LYASE"/>
    <property type="match status" value="1"/>
</dbReference>
<evidence type="ECO:0000313" key="8">
    <source>
        <dbReference type="EMBL" id="KAB8031755.1"/>
    </source>
</evidence>
<dbReference type="FunFam" id="1.20.200.10:FF:000015">
    <property type="entry name" value="argininosuccinate lyase isoform X2"/>
    <property type="match status" value="1"/>
</dbReference>
<dbReference type="NCBIfam" id="TIGR00838">
    <property type="entry name" value="argH"/>
    <property type="match status" value="1"/>
</dbReference>
<comment type="caution">
    <text evidence="8">The sequence shown here is derived from an EMBL/GenBank/DDBJ whole genome shotgun (WGS) entry which is preliminary data.</text>
</comment>
<dbReference type="FunFam" id="1.10.275.10:FF:000002">
    <property type="entry name" value="Argininosuccinate lyase"/>
    <property type="match status" value="1"/>
</dbReference>